<accession>A0A1X7PKR8</accession>
<dbReference type="Proteomes" id="UP000193083">
    <property type="component" value="Unassembled WGS sequence"/>
</dbReference>
<dbReference type="PIRSF" id="PIRSF008159">
    <property type="entry name" value="UCP008159_ABC"/>
    <property type="match status" value="1"/>
</dbReference>
<evidence type="ECO:0000313" key="2">
    <source>
        <dbReference type="Proteomes" id="UP000193083"/>
    </source>
</evidence>
<keyword evidence="2" id="KW-1185">Reference proteome</keyword>
<proteinExistence type="predicted"/>
<organism evidence="1 2">
    <name type="scientific">Mesorhizobium australicum</name>
    <dbReference type="NCBI Taxonomy" id="536018"/>
    <lineage>
        <taxon>Bacteria</taxon>
        <taxon>Pseudomonadati</taxon>
        <taxon>Pseudomonadota</taxon>
        <taxon>Alphaproteobacteria</taxon>
        <taxon>Hyphomicrobiales</taxon>
        <taxon>Phyllobacteriaceae</taxon>
        <taxon>Mesorhizobium</taxon>
    </lineage>
</organism>
<dbReference type="RefSeq" id="WP_085466314.1">
    <property type="nucleotide sequence ID" value="NZ_FXBL01000004.1"/>
</dbReference>
<dbReference type="InterPro" id="IPR010412">
    <property type="entry name" value="DUF1007"/>
</dbReference>
<dbReference type="AlphaFoldDB" id="A0A1X7PKR8"/>
<gene>
    <name evidence="1" type="ORF">SAMN02982922_4641</name>
</gene>
<reference evidence="1 2" key="1">
    <citation type="submission" date="2017-04" db="EMBL/GenBank/DDBJ databases">
        <authorList>
            <person name="Afonso C.L."/>
            <person name="Miller P.J."/>
            <person name="Scott M.A."/>
            <person name="Spackman E."/>
            <person name="Goraichik I."/>
            <person name="Dimitrov K.M."/>
            <person name="Suarez D.L."/>
            <person name="Swayne D.E."/>
        </authorList>
    </citation>
    <scope>NUCLEOTIDE SEQUENCE [LARGE SCALE GENOMIC DNA]</scope>
    <source>
        <strain evidence="1 2">B5P</strain>
    </source>
</reference>
<name>A0A1X7PKR8_9HYPH</name>
<dbReference type="Pfam" id="PF06226">
    <property type="entry name" value="DUF1007"/>
    <property type="match status" value="1"/>
</dbReference>
<sequence length="223" mass="25004">MPFPESKRWIVAATTLSAALLWSAPAWVHPHVFAEASLEVKLDHSHNVSSLRHVWRFDDLFSSTVLVEFDTNKDLKLDEAELAEVSKTIFESLAEYNYFQLVEADGKDVAMNAPDHLIATLEDNQLIVLFESKPKAPFPLSGKIDFGVYDPTFYTAIDFTEDDNMKVDALPTSCKRQVIRPDPDEAISQNQATLTDEFFNDPAGTDMSKIFATKLEITCQAQG</sequence>
<protein>
    <submittedName>
        <fullName evidence="1">ABC-type uncharacterized transport system, substrate-binding protein</fullName>
    </submittedName>
</protein>
<dbReference type="OrthoDB" id="1679673at2"/>
<dbReference type="EMBL" id="FXBL01000004">
    <property type="protein sequence ID" value="SMH52326.1"/>
    <property type="molecule type" value="Genomic_DNA"/>
</dbReference>
<dbReference type="InterPro" id="IPR016537">
    <property type="entry name" value="UCP008159_ABC"/>
</dbReference>
<evidence type="ECO:0000313" key="1">
    <source>
        <dbReference type="EMBL" id="SMH52326.1"/>
    </source>
</evidence>